<proteinExistence type="predicted"/>
<protein>
    <submittedName>
        <fullName evidence="2">Uncharacterized protein</fullName>
    </submittedName>
</protein>
<dbReference type="EMBL" id="FOAF01000002">
    <property type="protein sequence ID" value="SEL41740.1"/>
    <property type="molecule type" value="Genomic_DNA"/>
</dbReference>
<dbReference type="Proteomes" id="UP000199421">
    <property type="component" value="Unassembled WGS sequence"/>
</dbReference>
<keyword evidence="1" id="KW-0472">Membrane</keyword>
<name>A0A1H7Q0Z5_OLID1</name>
<dbReference type="AlphaFoldDB" id="A0A1H7Q0Z5"/>
<keyword evidence="3" id="KW-1185">Reference proteome</keyword>
<feature type="transmembrane region" description="Helical" evidence="1">
    <location>
        <begin position="20"/>
        <end position="40"/>
    </location>
</feature>
<organism evidence="2 3">
    <name type="scientific">Olivibacter domesticus</name>
    <name type="common">Pseudosphingobacterium domesticum</name>
    <dbReference type="NCBI Taxonomy" id="407022"/>
    <lineage>
        <taxon>Bacteria</taxon>
        <taxon>Pseudomonadati</taxon>
        <taxon>Bacteroidota</taxon>
        <taxon>Sphingobacteriia</taxon>
        <taxon>Sphingobacteriales</taxon>
        <taxon>Sphingobacteriaceae</taxon>
        <taxon>Olivibacter</taxon>
    </lineage>
</organism>
<gene>
    <name evidence="2" type="ORF">SAMN05661044_02429</name>
</gene>
<evidence type="ECO:0000313" key="2">
    <source>
        <dbReference type="EMBL" id="SEL41740.1"/>
    </source>
</evidence>
<evidence type="ECO:0000256" key="1">
    <source>
        <dbReference type="SAM" id="Phobius"/>
    </source>
</evidence>
<sequence>MENHARFHASDYDNNQFKPMLVGMIVMLYYFTPLSINSILKTVDFKSILIGINVKLVDFIVKLY</sequence>
<reference evidence="3" key="1">
    <citation type="submission" date="2016-10" db="EMBL/GenBank/DDBJ databases">
        <authorList>
            <person name="Varghese N."/>
            <person name="Submissions S."/>
        </authorList>
    </citation>
    <scope>NUCLEOTIDE SEQUENCE [LARGE SCALE GENOMIC DNA]</scope>
    <source>
        <strain evidence="3">DSM 18733</strain>
    </source>
</reference>
<keyword evidence="1" id="KW-0812">Transmembrane</keyword>
<accession>A0A1H7Q0Z5</accession>
<keyword evidence="1" id="KW-1133">Transmembrane helix</keyword>
<evidence type="ECO:0000313" key="3">
    <source>
        <dbReference type="Proteomes" id="UP000199421"/>
    </source>
</evidence>